<keyword evidence="2" id="KW-1185">Reference proteome</keyword>
<protein>
    <submittedName>
        <fullName evidence="1">Uncharacterized protein</fullName>
    </submittedName>
</protein>
<reference evidence="1" key="1">
    <citation type="submission" date="2023-05" db="EMBL/GenBank/DDBJ databases">
        <authorList>
            <person name="Stuckert A."/>
        </authorList>
    </citation>
    <scope>NUCLEOTIDE SEQUENCE</scope>
</reference>
<evidence type="ECO:0000313" key="1">
    <source>
        <dbReference type="EMBL" id="CAI9597599.1"/>
    </source>
</evidence>
<accession>A0ABN9FKQ6</accession>
<proteinExistence type="predicted"/>
<name>A0ABN9FKQ6_9NEOB</name>
<dbReference type="Proteomes" id="UP001162483">
    <property type="component" value="Unassembled WGS sequence"/>
</dbReference>
<feature type="non-terminal residue" evidence="1">
    <location>
        <position position="83"/>
    </location>
</feature>
<dbReference type="EMBL" id="CATNWA010017049">
    <property type="protein sequence ID" value="CAI9597599.1"/>
    <property type="molecule type" value="Genomic_DNA"/>
</dbReference>
<organism evidence="1 2">
    <name type="scientific">Staurois parvus</name>
    <dbReference type="NCBI Taxonomy" id="386267"/>
    <lineage>
        <taxon>Eukaryota</taxon>
        <taxon>Metazoa</taxon>
        <taxon>Chordata</taxon>
        <taxon>Craniata</taxon>
        <taxon>Vertebrata</taxon>
        <taxon>Euteleostomi</taxon>
        <taxon>Amphibia</taxon>
        <taxon>Batrachia</taxon>
        <taxon>Anura</taxon>
        <taxon>Neobatrachia</taxon>
        <taxon>Ranoidea</taxon>
        <taxon>Ranidae</taxon>
        <taxon>Staurois</taxon>
    </lineage>
</organism>
<evidence type="ECO:0000313" key="2">
    <source>
        <dbReference type="Proteomes" id="UP001162483"/>
    </source>
</evidence>
<sequence>MIRALMIGTQQSVPTTSAHLCPQCNHLCPAVQPPVPPSSATHLCHPAVLSRSATYLCQQCHPPVPTHQCHSPVSTSATHQCSR</sequence>
<gene>
    <name evidence="1" type="ORF">SPARVUS_LOCUS12274014</name>
</gene>
<comment type="caution">
    <text evidence="1">The sequence shown here is derived from an EMBL/GenBank/DDBJ whole genome shotgun (WGS) entry which is preliminary data.</text>
</comment>